<evidence type="ECO:0000313" key="2">
    <source>
        <dbReference type="Proteomes" id="UP000716291"/>
    </source>
</evidence>
<dbReference type="Proteomes" id="UP000716291">
    <property type="component" value="Unassembled WGS sequence"/>
</dbReference>
<reference evidence="1" key="1">
    <citation type="journal article" date="2020" name="Microb. Genom.">
        <title>Genetic diversity of clinical and environmental Mucorales isolates obtained from an investigation of mucormycosis cases among solid organ transplant recipients.</title>
        <authorList>
            <person name="Nguyen M.H."/>
            <person name="Kaul D."/>
            <person name="Muto C."/>
            <person name="Cheng S.J."/>
            <person name="Richter R.A."/>
            <person name="Bruno V.M."/>
            <person name="Liu G."/>
            <person name="Beyhan S."/>
            <person name="Sundermann A.J."/>
            <person name="Mounaud S."/>
            <person name="Pasculle A.W."/>
            <person name="Nierman W.C."/>
            <person name="Driscoll E."/>
            <person name="Cumbie R."/>
            <person name="Clancy C.J."/>
            <person name="Dupont C.L."/>
        </authorList>
    </citation>
    <scope>NUCLEOTIDE SEQUENCE</scope>
    <source>
        <strain evidence="1">GL11</strain>
    </source>
</reference>
<dbReference type="EMBL" id="JAANQT010001583">
    <property type="protein sequence ID" value="KAG1304620.1"/>
    <property type="molecule type" value="Genomic_DNA"/>
</dbReference>
<evidence type="ECO:0000313" key="1">
    <source>
        <dbReference type="EMBL" id="KAG1304620.1"/>
    </source>
</evidence>
<keyword evidence="2" id="KW-1185">Reference proteome</keyword>
<gene>
    <name evidence="1" type="ORF">G6F64_009054</name>
</gene>
<sequence length="255" mass="29214">MLIIDDLNITNFLQRFRRRNINLAESSNNLNSIGILSLSYIFPVDKFDNNRCTTEYIKNIKTPLYSLGYTNNNINKASNDAIIYCKSLVDAMDDNMDIESIVFSPTNKVDKCIKSMCLGLLLRRAHAKDNTEATFTDKYLMPYINEVLLNNCDEGIVYSMIDGVEGNKKKPDFMLGIKNRKRTMFFFFVEVKRPDITSNHQEENDYVKLLKQLKSSIDEQLKIKMKAPVAYGLLCEGGDGPVANKVQRKEQEECS</sequence>
<name>A0A9P6X3K0_RHIOR</name>
<dbReference type="AlphaFoldDB" id="A0A9P6X3K0"/>
<organism evidence="1 2">
    <name type="scientific">Rhizopus oryzae</name>
    <name type="common">Mucormycosis agent</name>
    <name type="synonym">Rhizopus arrhizus var. delemar</name>
    <dbReference type="NCBI Taxonomy" id="64495"/>
    <lineage>
        <taxon>Eukaryota</taxon>
        <taxon>Fungi</taxon>
        <taxon>Fungi incertae sedis</taxon>
        <taxon>Mucoromycota</taxon>
        <taxon>Mucoromycotina</taxon>
        <taxon>Mucoromycetes</taxon>
        <taxon>Mucorales</taxon>
        <taxon>Mucorineae</taxon>
        <taxon>Rhizopodaceae</taxon>
        <taxon>Rhizopus</taxon>
    </lineage>
</organism>
<comment type="caution">
    <text evidence="1">The sequence shown here is derived from an EMBL/GenBank/DDBJ whole genome shotgun (WGS) entry which is preliminary data.</text>
</comment>
<accession>A0A9P6X3K0</accession>
<protein>
    <submittedName>
        <fullName evidence="1">Uncharacterized protein</fullName>
    </submittedName>
</protein>
<proteinExistence type="predicted"/>